<reference evidence="6 7" key="1">
    <citation type="submission" date="2020-08" db="EMBL/GenBank/DDBJ databases">
        <title>Genomic Encyclopedia of Type Strains, Phase IV (KMG-IV): sequencing the most valuable type-strain genomes for metagenomic binning, comparative biology and taxonomic classification.</title>
        <authorList>
            <person name="Goeker M."/>
        </authorList>
    </citation>
    <scope>NUCLEOTIDE SEQUENCE [LARGE SCALE GENOMIC DNA]</scope>
    <source>
        <strain evidence="6 7">DSM 40141</strain>
    </source>
</reference>
<dbReference type="PANTHER" id="PTHR43133:SF25">
    <property type="entry name" value="RNA POLYMERASE SIGMA FACTOR RFAY-RELATED"/>
    <property type="match status" value="1"/>
</dbReference>
<dbReference type="RefSeq" id="WP_185029032.1">
    <property type="nucleotide sequence ID" value="NZ_BNBN01000007.1"/>
</dbReference>
<dbReference type="Gene3D" id="1.10.1740.10">
    <property type="match status" value="1"/>
</dbReference>
<dbReference type="InterPro" id="IPR036388">
    <property type="entry name" value="WH-like_DNA-bd_sf"/>
</dbReference>
<organism evidence="6 7">
    <name type="scientific">Streptomyces candidus</name>
    <dbReference type="NCBI Taxonomy" id="67283"/>
    <lineage>
        <taxon>Bacteria</taxon>
        <taxon>Bacillati</taxon>
        <taxon>Actinomycetota</taxon>
        <taxon>Actinomycetes</taxon>
        <taxon>Kitasatosporales</taxon>
        <taxon>Streptomycetaceae</taxon>
        <taxon>Streptomyces</taxon>
    </lineage>
</organism>
<gene>
    <name evidence="6" type="ORF">HNQ79_001909</name>
</gene>
<dbReference type="InterPro" id="IPR013325">
    <property type="entry name" value="RNA_pol_sigma_r2"/>
</dbReference>
<dbReference type="InterPro" id="IPR014284">
    <property type="entry name" value="RNA_pol_sigma-70_dom"/>
</dbReference>
<sequence>MNDEQLFTDAYRRHFAAVETYVRRRVGVDAVQDVVAEVFTVAWRRWHEAPRERLLPWLYGVARLTLANTHRDARRRDALTDSLARAAAERIEADHATAVSERLLAAAAFDALSPGDQEVLRVDLWEGLGARDAAVAVGCSTAAFHVRLHRARRRFRQAAAAMDVPAARPTPVAVAADGPVGTEWETR</sequence>
<evidence type="ECO:0000256" key="3">
    <source>
        <dbReference type="ARBA" id="ARBA00023082"/>
    </source>
</evidence>
<dbReference type="EMBL" id="JACHEM010000004">
    <property type="protein sequence ID" value="MBB6435452.1"/>
    <property type="molecule type" value="Genomic_DNA"/>
</dbReference>
<evidence type="ECO:0000313" key="6">
    <source>
        <dbReference type="EMBL" id="MBB6435452.1"/>
    </source>
</evidence>
<dbReference type="SUPFAM" id="SSF88946">
    <property type="entry name" value="Sigma2 domain of RNA polymerase sigma factors"/>
    <property type="match status" value="1"/>
</dbReference>
<feature type="domain" description="RNA polymerase sigma factor 70 region 4 type 2" evidence="5">
    <location>
        <begin position="106"/>
        <end position="154"/>
    </location>
</feature>
<dbReference type="AlphaFoldDB" id="A0A7X0HD79"/>
<proteinExistence type="inferred from homology"/>
<keyword evidence="2" id="KW-0805">Transcription regulation</keyword>
<dbReference type="GO" id="GO:0006352">
    <property type="term" value="P:DNA-templated transcription initiation"/>
    <property type="evidence" value="ECO:0007669"/>
    <property type="project" value="InterPro"/>
</dbReference>
<accession>A0A7X0HD79</accession>
<dbReference type="InterPro" id="IPR013324">
    <property type="entry name" value="RNA_pol_sigma_r3/r4-like"/>
</dbReference>
<dbReference type="Gene3D" id="1.10.10.10">
    <property type="entry name" value="Winged helix-like DNA-binding domain superfamily/Winged helix DNA-binding domain"/>
    <property type="match status" value="1"/>
</dbReference>
<dbReference type="Proteomes" id="UP000540423">
    <property type="component" value="Unassembled WGS sequence"/>
</dbReference>
<protein>
    <submittedName>
        <fullName evidence="6">RNA polymerase sigma-70 factor (ECF subfamily)</fullName>
    </submittedName>
</protein>
<comment type="similarity">
    <text evidence="1">Belongs to the sigma-70 factor family. ECF subfamily.</text>
</comment>
<evidence type="ECO:0000259" key="5">
    <source>
        <dbReference type="Pfam" id="PF08281"/>
    </source>
</evidence>
<keyword evidence="7" id="KW-1185">Reference proteome</keyword>
<dbReference type="SUPFAM" id="SSF88659">
    <property type="entry name" value="Sigma3 and sigma4 domains of RNA polymerase sigma factors"/>
    <property type="match status" value="1"/>
</dbReference>
<keyword evidence="4" id="KW-0804">Transcription</keyword>
<dbReference type="GO" id="GO:0003677">
    <property type="term" value="F:DNA binding"/>
    <property type="evidence" value="ECO:0007669"/>
    <property type="project" value="InterPro"/>
</dbReference>
<comment type="caution">
    <text evidence="6">The sequence shown here is derived from an EMBL/GenBank/DDBJ whole genome shotgun (WGS) entry which is preliminary data.</text>
</comment>
<dbReference type="PANTHER" id="PTHR43133">
    <property type="entry name" value="RNA POLYMERASE ECF-TYPE SIGMA FACTO"/>
    <property type="match status" value="1"/>
</dbReference>
<name>A0A7X0HD79_9ACTN</name>
<dbReference type="GO" id="GO:0016987">
    <property type="term" value="F:sigma factor activity"/>
    <property type="evidence" value="ECO:0007669"/>
    <property type="project" value="UniProtKB-KW"/>
</dbReference>
<dbReference type="InterPro" id="IPR013249">
    <property type="entry name" value="RNA_pol_sigma70_r4_t2"/>
</dbReference>
<evidence type="ECO:0000256" key="2">
    <source>
        <dbReference type="ARBA" id="ARBA00023015"/>
    </source>
</evidence>
<evidence type="ECO:0000256" key="1">
    <source>
        <dbReference type="ARBA" id="ARBA00010641"/>
    </source>
</evidence>
<evidence type="ECO:0000256" key="4">
    <source>
        <dbReference type="ARBA" id="ARBA00023163"/>
    </source>
</evidence>
<dbReference type="InterPro" id="IPR039425">
    <property type="entry name" value="RNA_pol_sigma-70-like"/>
</dbReference>
<keyword evidence="3" id="KW-0731">Sigma factor</keyword>
<dbReference type="Pfam" id="PF08281">
    <property type="entry name" value="Sigma70_r4_2"/>
    <property type="match status" value="1"/>
</dbReference>
<dbReference type="NCBIfam" id="TIGR02937">
    <property type="entry name" value="sigma70-ECF"/>
    <property type="match status" value="1"/>
</dbReference>
<evidence type="ECO:0000313" key="7">
    <source>
        <dbReference type="Proteomes" id="UP000540423"/>
    </source>
</evidence>